<gene>
    <name evidence="2" type="ORF">V1477_017863</name>
</gene>
<reference evidence="2 3" key="1">
    <citation type="journal article" date="2024" name="Ann. Entomol. Soc. Am.">
        <title>Genomic analyses of the southern and eastern yellowjacket wasps (Hymenoptera: Vespidae) reveal evolutionary signatures of social life.</title>
        <authorList>
            <person name="Catto M.A."/>
            <person name="Caine P.B."/>
            <person name="Orr S.E."/>
            <person name="Hunt B.G."/>
            <person name="Goodisman M.A.D."/>
        </authorList>
    </citation>
    <scope>NUCLEOTIDE SEQUENCE [LARGE SCALE GENOMIC DNA]</scope>
    <source>
        <strain evidence="2">232</strain>
        <tissue evidence="2">Head and thorax</tissue>
    </source>
</reference>
<keyword evidence="3" id="KW-1185">Reference proteome</keyword>
<comment type="caution">
    <text evidence="2">The sequence shown here is derived from an EMBL/GenBank/DDBJ whole genome shotgun (WGS) entry which is preliminary data.</text>
</comment>
<evidence type="ECO:0000313" key="3">
    <source>
        <dbReference type="Proteomes" id="UP001607303"/>
    </source>
</evidence>
<feature type="region of interest" description="Disordered" evidence="1">
    <location>
        <begin position="155"/>
        <end position="174"/>
    </location>
</feature>
<evidence type="ECO:0000313" key="2">
    <source>
        <dbReference type="EMBL" id="KAL2726049.1"/>
    </source>
</evidence>
<evidence type="ECO:0000256" key="1">
    <source>
        <dbReference type="SAM" id="MobiDB-lite"/>
    </source>
</evidence>
<protein>
    <submittedName>
        <fullName evidence="2">Pre-mRNA 3' end processing protein WDR33</fullName>
    </submittedName>
</protein>
<proteinExistence type="predicted"/>
<dbReference type="Proteomes" id="UP001607303">
    <property type="component" value="Unassembled WGS sequence"/>
</dbReference>
<accession>A0ABD2AZK9</accession>
<sequence>MGGGIGKEQESKAGFGKFTIRPICVNSLGWTGSIGRVDGFRKLRVLPICENSLDRASSVEDDIGYLIIIFQKTGAKVGFRKLTVSPICEKSLASSKLTEAIGKRNNAIKKLFSGKIEELRKLMGLLNSVDETKNYLQNEGEIDYSKVPNIDLSLPLPNSKSARNPELLKTLNRG</sequence>
<dbReference type="EMBL" id="JAYRBN010000109">
    <property type="protein sequence ID" value="KAL2726049.1"/>
    <property type="molecule type" value="Genomic_DNA"/>
</dbReference>
<dbReference type="AlphaFoldDB" id="A0ABD2AZK9"/>
<organism evidence="2 3">
    <name type="scientific">Vespula maculifrons</name>
    <name type="common">Eastern yellow jacket</name>
    <name type="synonym">Wasp</name>
    <dbReference type="NCBI Taxonomy" id="7453"/>
    <lineage>
        <taxon>Eukaryota</taxon>
        <taxon>Metazoa</taxon>
        <taxon>Ecdysozoa</taxon>
        <taxon>Arthropoda</taxon>
        <taxon>Hexapoda</taxon>
        <taxon>Insecta</taxon>
        <taxon>Pterygota</taxon>
        <taxon>Neoptera</taxon>
        <taxon>Endopterygota</taxon>
        <taxon>Hymenoptera</taxon>
        <taxon>Apocrita</taxon>
        <taxon>Aculeata</taxon>
        <taxon>Vespoidea</taxon>
        <taxon>Vespidae</taxon>
        <taxon>Vespinae</taxon>
        <taxon>Vespula</taxon>
    </lineage>
</organism>
<name>A0ABD2AZK9_VESMC</name>